<protein>
    <submittedName>
        <fullName evidence="1">Uncharacterized protein</fullName>
    </submittedName>
</protein>
<name>A0A4S2KQ17_9HYME</name>
<evidence type="ECO:0000313" key="2">
    <source>
        <dbReference type="Proteomes" id="UP000310200"/>
    </source>
</evidence>
<dbReference type="Proteomes" id="UP000310200">
    <property type="component" value="Unassembled WGS sequence"/>
</dbReference>
<accession>A0A4S2KQ17</accession>
<gene>
    <name evidence="1" type="ORF">DBV15_10913</name>
</gene>
<keyword evidence="2" id="KW-1185">Reference proteome</keyword>
<comment type="caution">
    <text evidence="1">The sequence shown here is derived from an EMBL/GenBank/DDBJ whole genome shotgun (WGS) entry which is preliminary data.</text>
</comment>
<dbReference type="AlphaFoldDB" id="A0A4S2KQ17"/>
<evidence type="ECO:0000313" key="1">
    <source>
        <dbReference type="EMBL" id="TGZ51895.1"/>
    </source>
</evidence>
<organism evidence="1 2">
    <name type="scientific">Temnothorax longispinosus</name>
    <dbReference type="NCBI Taxonomy" id="300112"/>
    <lineage>
        <taxon>Eukaryota</taxon>
        <taxon>Metazoa</taxon>
        <taxon>Ecdysozoa</taxon>
        <taxon>Arthropoda</taxon>
        <taxon>Hexapoda</taxon>
        <taxon>Insecta</taxon>
        <taxon>Pterygota</taxon>
        <taxon>Neoptera</taxon>
        <taxon>Endopterygota</taxon>
        <taxon>Hymenoptera</taxon>
        <taxon>Apocrita</taxon>
        <taxon>Aculeata</taxon>
        <taxon>Formicoidea</taxon>
        <taxon>Formicidae</taxon>
        <taxon>Myrmicinae</taxon>
        <taxon>Temnothorax</taxon>
    </lineage>
</organism>
<reference evidence="1 2" key="1">
    <citation type="journal article" date="2019" name="Philos. Trans. R. Soc. Lond., B, Biol. Sci.">
        <title>Ant behaviour and brain gene expression of defending hosts depend on the ecological success of the intruding social parasite.</title>
        <authorList>
            <person name="Kaur R."/>
            <person name="Stoldt M."/>
            <person name="Jongepier E."/>
            <person name="Feldmeyer B."/>
            <person name="Menzel F."/>
            <person name="Bornberg-Bauer E."/>
            <person name="Foitzik S."/>
        </authorList>
    </citation>
    <scope>NUCLEOTIDE SEQUENCE [LARGE SCALE GENOMIC DNA]</scope>
    <source>
        <tissue evidence="1">Whole body</tissue>
    </source>
</reference>
<dbReference type="EMBL" id="QBLH01001430">
    <property type="protein sequence ID" value="TGZ51895.1"/>
    <property type="molecule type" value="Genomic_DNA"/>
</dbReference>
<proteinExistence type="predicted"/>
<sequence>MRMKVVRTNHVAAAAAAAAAARGIFFRRLMDLKLFERVVALRKKTGEQKSIRRVMEKHMIVNQKSILRGMKLNMSRVDENFASVEKIWGNPQRGKMALCSPKRRLHPAIVHLVGLVRICQNMQGKRRSPINITQSRQTVWRTCAGVPACLPCFL</sequence>